<evidence type="ECO:0000256" key="9">
    <source>
        <dbReference type="ARBA" id="ARBA00022840"/>
    </source>
</evidence>
<evidence type="ECO:0000256" key="8">
    <source>
        <dbReference type="ARBA" id="ARBA00022741"/>
    </source>
</evidence>
<keyword evidence="4" id="KW-0963">Cytoplasm</keyword>
<evidence type="ECO:0000256" key="2">
    <source>
        <dbReference type="ARBA" id="ARBA00007663"/>
    </source>
</evidence>
<dbReference type="Gene3D" id="3.90.870.10">
    <property type="entry name" value="DHBP synthase"/>
    <property type="match status" value="1"/>
</dbReference>
<evidence type="ECO:0000256" key="4">
    <source>
        <dbReference type="ARBA" id="ARBA00022490"/>
    </source>
</evidence>
<proteinExistence type="inferred from homology"/>
<reference evidence="13 14" key="1">
    <citation type="journal article" date="2016" name="Nat. Commun.">
        <title>Thousands of microbial genomes shed light on interconnected biogeochemical processes in an aquifer system.</title>
        <authorList>
            <person name="Anantharaman K."/>
            <person name="Brown C.T."/>
            <person name="Hug L.A."/>
            <person name="Sharon I."/>
            <person name="Castelle C.J."/>
            <person name="Probst A.J."/>
            <person name="Thomas B.C."/>
            <person name="Singh A."/>
            <person name="Wilkins M.J."/>
            <person name="Karaoz U."/>
            <person name="Brodie E.L."/>
            <person name="Williams K.H."/>
            <person name="Hubbard S.S."/>
            <person name="Banfield J.F."/>
        </authorList>
    </citation>
    <scope>NUCLEOTIDE SEQUENCE [LARGE SCALE GENOMIC DNA]</scope>
</reference>
<protein>
    <recommendedName>
        <fullName evidence="10">L-threonylcarbamoyladenylate synthase</fullName>
        <ecNumber evidence="3">2.7.7.87</ecNumber>
    </recommendedName>
    <alternativeName>
        <fullName evidence="10">L-threonylcarbamoyladenylate synthase</fullName>
    </alternativeName>
</protein>
<keyword evidence="6" id="KW-0819">tRNA processing</keyword>
<evidence type="ECO:0000313" key="14">
    <source>
        <dbReference type="Proteomes" id="UP000178432"/>
    </source>
</evidence>
<dbReference type="Proteomes" id="UP000178432">
    <property type="component" value="Unassembled WGS sequence"/>
</dbReference>
<organism evidence="13 14">
    <name type="scientific">Candidatus Buchananbacteria bacterium RIFCSPHIGHO2_01_FULL_46_12</name>
    <dbReference type="NCBI Taxonomy" id="1797536"/>
    <lineage>
        <taxon>Bacteria</taxon>
        <taxon>Candidatus Buchananiibacteriota</taxon>
    </lineage>
</organism>
<sequence length="196" mass="21610">MIIAKINAKNIARAIKILKNNGIIVYPTDTAYALGGFFDSKKAISRILKIKKRKNDKFTIIASGLNQVRKYFKLNPVQVKLAKKYWPGPLSLVVSPKFAVRVPDNSIARKLARSAGRPLIATSANLSGQTALYSGQEVIKEFAGEKYRPDLILAAGRLKKRKTSTIARVGDDGEIEILREGAVKLSDKRQATSDKD</sequence>
<keyword evidence="5" id="KW-0808">Transferase</keyword>
<keyword evidence="7" id="KW-0548">Nucleotidyltransferase</keyword>
<comment type="subcellular location">
    <subcellularLocation>
        <location evidence="1">Cytoplasm</location>
    </subcellularLocation>
</comment>
<dbReference type="NCBIfam" id="TIGR00057">
    <property type="entry name" value="L-threonylcarbamoyladenylate synthase"/>
    <property type="match status" value="1"/>
</dbReference>
<comment type="catalytic activity">
    <reaction evidence="11">
        <text>L-threonine + hydrogencarbonate + ATP = L-threonylcarbamoyladenylate + diphosphate + H2O</text>
        <dbReference type="Rhea" id="RHEA:36407"/>
        <dbReference type="ChEBI" id="CHEBI:15377"/>
        <dbReference type="ChEBI" id="CHEBI:17544"/>
        <dbReference type="ChEBI" id="CHEBI:30616"/>
        <dbReference type="ChEBI" id="CHEBI:33019"/>
        <dbReference type="ChEBI" id="CHEBI:57926"/>
        <dbReference type="ChEBI" id="CHEBI:73682"/>
        <dbReference type="EC" id="2.7.7.87"/>
    </reaction>
</comment>
<feature type="domain" description="YrdC-like" evidence="12">
    <location>
        <begin position="8"/>
        <end position="183"/>
    </location>
</feature>
<dbReference type="PANTHER" id="PTHR17490">
    <property type="entry name" value="SUA5"/>
    <property type="match status" value="1"/>
</dbReference>
<dbReference type="InterPro" id="IPR017945">
    <property type="entry name" value="DHBP_synth_RibB-like_a/b_dom"/>
</dbReference>
<dbReference type="GO" id="GO:0003725">
    <property type="term" value="F:double-stranded RNA binding"/>
    <property type="evidence" value="ECO:0007669"/>
    <property type="project" value="InterPro"/>
</dbReference>
<dbReference type="EMBL" id="MHIF01000024">
    <property type="protein sequence ID" value="OGY47827.1"/>
    <property type="molecule type" value="Genomic_DNA"/>
</dbReference>
<keyword evidence="8" id="KW-0547">Nucleotide-binding</keyword>
<dbReference type="SUPFAM" id="SSF55821">
    <property type="entry name" value="YrdC/RibB"/>
    <property type="match status" value="1"/>
</dbReference>
<gene>
    <name evidence="13" type="ORF">A2663_04040</name>
</gene>
<evidence type="ECO:0000259" key="12">
    <source>
        <dbReference type="PROSITE" id="PS51163"/>
    </source>
</evidence>
<evidence type="ECO:0000256" key="3">
    <source>
        <dbReference type="ARBA" id="ARBA00012584"/>
    </source>
</evidence>
<evidence type="ECO:0000256" key="7">
    <source>
        <dbReference type="ARBA" id="ARBA00022695"/>
    </source>
</evidence>
<evidence type="ECO:0000256" key="11">
    <source>
        <dbReference type="ARBA" id="ARBA00048366"/>
    </source>
</evidence>
<dbReference type="EC" id="2.7.7.87" evidence="3"/>
<evidence type="ECO:0000256" key="6">
    <source>
        <dbReference type="ARBA" id="ARBA00022694"/>
    </source>
</evidence>
<dbReference type="InterPro" id="IPR050156">
    <property type="entry name" value="TC-AMP_synthase_SUA5"/>
</dbReference>
<evidence type="ECO:0000313" key="13">
    <source>
        <dbReference type="EMBL" id="OGY47827.1"/>
    </source>
</evidence>
<name>A0A1G1Y8D7_9BACT</name>
<dbReference type="GO" id="GO:0005524">
    <property type="term" value="F:ATP binding"/>
    <property type="evidence" value="ECO:0007669"/>
    <property type="project" value="UniProtKB-KW"/>
</dbReference>
<comment type="caution">
    <text evidence="13">The sequence shown here is derived from an EMBL/GenBank/DDBJ whole genome shotgun (WGS) entry which is preliminary data.</text>
</comment>
<dbReference type="GO" id="GO:0005737">
    <property type="term" value="C:cytoplasm"/>
    <property type="evidence" value="ECO:0007669"/>
    <property type="project" value="UniProtKB-SubCell"/>
</dbReference>
<dbReference type="GO" id="GO:0008033">
    <property type="term" value="P:tRNA processing"/>
    <property type="evidence" value="ECO:0007669"/>
    <property type="project" value="UniProtKB-KW"/>
</dbReference>
<dbReference type="Pfam" id="PF01300">
    <property type="entry name" value="Sua5_yciO_yrdC"/>
    <property type="match status" value="1"/>
</dbReference>
<dbReference type="GO" id="GO:0000049">
    <property type="term" value="F:tRNA binding"/>
    <property type="evidence" value="ECO:0007669"/>
    <property type="project" value="TreeGrafter"/>
</dbReference>
<evidence type="ECO:0000256" key="5">
    <source>
        <dbReference type="ARBA" id="ARBA00022679"/>
    </source>
</evidence>
<accession>A0A1G1Y8D7</accession>
<dbReference type="InterPro" id="IPR006070">
    <property type="entry name" value="Sua5-like_dom"/>
</dbReference>
<dbReference type="GO" id="GO:0061710">
    <property type="term" value="F:L-threonylcarbamoyladenylate synthase"/>
    <property type="evidence" value="ECO:0007669"/>
    <property type="project" value="UniProtKB-EC"/>
</dbReference>
<dbReference type="PROSITE" id="PS51163">
    <property type="entry name" value="YRDC"/>
    <property type="match status" value="1"/>
</dbReference>
<evidence type="ECO:0000256" key="1">
    <source>
        <dbReference type="ARBA" id="ARBA00004496"/>
    </source>
</evidence>
<dbReference type="AlphaFoldDB" id="A0A1G1Y8D7"/>
<keyword evidence="9" id="KW-0067">ATP-binding</keyword>
<dbReference type="GO" id="GO:0006450">
    <property type="term" value="P:regulation of translational fidelity"/>
    <property type="evidence" value="ECO:0007669"/>
    <property type="project" value="TreeGrafter"/>
</dbReference>
<comment type="similarity">
    <text evidence="2">Belongs to the SUA5 family.</text>
</comment>
<evidence type="ECO:0000256" key="10">
    <source>
        <dbReference type="ARBA" id="ARBA00029774"/>
    </source>
</evidence>
<dbReference type="PANTHER" id="PTHR17490:SF16">
    <property type="entry name" value="THREONYLCARBAMOYL-AMP SYNTHASE"/>
    <property type="match status" value="1"/>
</dbReference>